<organism evidence="7 8">
    <name type="scientific">Danionella cerebrum</name>
    <dbReference type="NCBI Taxonomy" id="2873325"/>
    <lineage>
        <taxon>Eukaryota</taxon>
        <taxon>Metazoa</taxon>
        <taxon>Chordata</taxon>
        <taxon>Craniata</taxon>
        <taxon>Vertebrata</taxon>
        <taxon>Euteleostomi</taxon>
        <taxon>Actinopterygii</taxon>
        <taxon>Neopterygii</taxon>
        <taxon>Teleostei</taxon>
        <taxon>Ostariophysi</taxon>
        <taxon>Cypriniformes</taxon>
        <taxon>Danionidae</taxon>
        <taxon>Danioninae</taxon>
        <taxon>Danionella</taxon>
    </lineage>
</organism>
<dbReference type="PANTHER" id="PTHR12801:SF82">
    <property type="entry name" value="RNA EXONUCLEASE 5"/>
    <property type="match status" value="1"/>
</dbReference>
<keyword evidence="8" id="KW-1185">Reference proteome</keyword>
<feature type="domain" description="RRM" evidence="6">
    <location>
        <begin position="548"/>
        <end position="622"/>
    </location>
</feature>
<dbReference type="AlphaFoldDB" id="A0A553Q8E0"/>
<evidence type="ECO:0000313" key="7">
    <source>
        <dbReference type="EMBL" id="TRY86196.1"/>
    </source>
</evidence>
<name>A0A553Q8E0_9TELE</name>
<dbReference type="Gene3D" id="3.30.70.330">
    <property type="match status" value="2"/>
</dbReference>
<gene>
    <name evidence="7" type="ORF">DNTS_030237</name>
</gene>
<dbReference type="EMBL" id="SRMA01026244">
    <property type="protein sequence ID" value="TRY86196.1"/>
    <property type="molecule type" value="Genomic_DNA"/>
</dbReference>
<evidence type="ECO:0000256" key="5">
    <source>
        <dbReference type="SAM" id="MobiDB-lite"/>
    </source>
</evidence>
<evidence type="ECO:0000313" key="8">
    <source>
        <dbReference type="Proteomes" id="UP000316079"/>
    </source>
</evidence>
<dbReference type="InterPro" id="IPR012677">
    <property type="entry name" value="Nucleotide-bd_a/b_plait_sf"/>
</dbReference>
<dbReference type="GO" id="GO:0004527">
    <property type="term" value="F:exonuclease activity"/>
    <property type="evidence" value="ECO:0007669"/>
    <property type="project" value="UniProtKB-KW"/>
</dbReference>
<evidence type="ECO:0000259" key="6">
    <source>
        <dbReference type="PROSITE" id="PS50102"/>
    </source>
</evidence>
<evidence type="ECO:0000256" key="3">
    <source>
        <dbReference type="ARBA" id="ARBA00022839"/>
    </source>
</evidence>
<dbReference type="SMART" id="SM00360">
    <property type="entry name" value="RRM"/>
    <property type="match status" value="2"/>
</dbReference>
<dbReference type="Gene3D" id="3.30.420.10">
    <property type="entry name" value="Ribonuclease H-like superfamily/Ribonuclease H"/>
    <property type="match status" value="1"/>
</dbReference>
<evidence type="ECO:0000256" key="2">
    <source>
        <dbReference type="ARBA" id="ARBA00022801"/>
    </source>
</evidence>
<dbReference type="OrthoDB" id="3996471at2759"/>
<dbReference type="Pfam" id="PF00929">
    <property type="entry name" value="RNase_T"/>
    <property type="match status" value="1"/>
</dbReference>
<sequence length="794" mass="90067">MRSGGVIDLRVAALRTQHTCIRARSRTKMSASTSSSGKRRAEENGILISDHGVKRQKLQTRAQQVLSVKDVCDLVQYITLGRSHNLRKPSWYSLGGESVSRVNLMILDGLTQSHFYSHFGLFTHLSRKYSSRWTLAPSSGERLTSELFNSEVSNASHKLPVRLWWHPVICRFGLKMTGMRGFLLNEQEMIKHQFPVRGGRDCEGFVCTESDGSVSDSSPLFGLDCEMVCIRALIGRSNECVMLDWMNDVSVCPVIGCQWCCAGWMGLFQCVTRAGPEVTRVALVDSTGECLLDELVKPHNPILNYCTRFSGITPAILDPVTTRLAEVQTRLLELLPRDAVLVGHSLDSDLRALHIVHPHILDTSLLYRREHGRRFKLKHLAQVVLGRQIQCEVREGHDPCEDARAALHLAQYFISKGPQKVLMFQFNCSRTQMLDDHGSDLWELTVEELEAEFDQEKNTKNSSVLFGDVHFKSCKSAVFVGRSSETIDRLVTQQCRRHTCSSDRQVLSVFRKVAASYSLSLLLFSSFSSVGAQHDHLQQVCERLEQMCVLYVGPLPPDVSEGQVHALLRRCGRLRSVRMLHFTHRVHARVVFDFPEGALMALERQGTLRLDGCTVKVRRPLHDSSLDLDERLSERQSDPINDRIIYVCNLSRKPQRRQTQLQSFVQHGRIQHVWSSAEHAGRCSRHAFIEFERADSTQAALQDPNRKQTLCHALTPPHMSLWTHPLSVTIESTEQHKQECDRQLLERKIRKLDRRVGKVFRTLEKHCLSIVILPGAKIDGAEHPGMCFIQMKPA</sequence>
<dbReference type="GO" id="GO:0005634">
    <property type="term" value="C:nucleus"/>
    <property type="evidence" value="ECO:0007669"/>
    <property type="project" value="TreeGrafter"/>
</dbReference>
<accession>A0A553Q8E0</accession>
<dbReference type="PROSITE" id="PS50102">
    <property type="entry name" value="RRM"/>
    <property type="match status" value="2"/>
</dbReference>
<dbReference type="CDD" id="cd06145">
    <property type="entry name" value="REX1_like"/>
    <property type="match status" value="1"/>
</dbReference>
<evidence type="ECO:0000256" key="1">
    <source>
        <dbReference type="ARBA" id="ARBA00022722"/>
    </source>
</evidence>
<dbReference type="InterPro" id="IPR034922">
    <property type="entry name" value="REX1-like_exo"/>
</dbReference>
<comment type="caution">
    <text evidence="7">The sequence shown here is derived from an EMBL/GenBank/DDBJ whole genome shotgun (WGS) entry which is preliminary data.</text>
</comment>
<reference evidence="7 8" key="1">
    <citation type="journal article" date="2019" name="Sci. Data">
        <title>Hybrid genome assembly and annotation of Danionella translucida.</title>
        <authorList>
            <person name="Kadobianskyi M."/>
            <person name="Schulze L."/>
            <person name="Schuelke M."/>
            <person name="Judkewitz B."/>
        </authorList>
    </citation>
    <scope>NUCLEOTIDE SEQUENCE [LARGE SCALE GENOMIC DNA]</scope>
    <source>
        <strain evidence="7 8">Bolton</strain>
    </source>
</reference>
<proteinExistence type="predicted"/>
<dbReference type="InterPro" id="IPR000504">
    <property type="entry name" value="RRM_dom"/>
</dbReference>
<dbReference type="Pfam" id="PF00076">
    <property type="entry name" value="RRM_1"/>
    <property type="match status" value="2"/>
</dbReference>
<feature type="region of interest" description="Disordered" evidence="5">
    <location>
        <begin position="24"/>
        <end position="43"/>
    </location>
</feature>
<evidence type="ECO:0000256" key="4">
    <source>
        <dbReference type="PROSITE-ProRule" id="PRU00176"/>
    </source>
</evidence>
<dbReference type="InterPro" id="IPR012337">
    <property type="entry name" value="RNaseH-like_sf"/>
</dbReference>
<keyword evidence="3" id="KW-0269">Exonuclease</keyword>
<dbReference type="GO" id="GO:0003723">
    <property type="term" value="F:RNA binding"/>
    <property type="evidence" value="ECO:0007669"/>
    <property type="project" value="UniProtKB-UniRule"/>
</dbReference>
<dbReference type="SUPFAM" id="SSF53098">
    <property type="entry name" value="Ribonuclease H-like"/>
    <property type="match status" value="1"/>
</dbReference>
<dbReference type="FunFam" id="3.30.420.10:FF:000175">
    <property type="entry name" value="RNA exonuclease 5"/>
    <property type="match status" value="1"/>
</dbReference>
<keyword evidence="1" id="KW-0540">Nuclease</keyword>
<dbReference type="PANTHER" id="PTHR12801">
    <property type="entry name" value="RNA EXONUCLEASE REXO1 / RECO3 FAMILY MEMBER-RELATED"/>
    <property type="match status" value="1"/>
</dbReference>
<dbReference type="STRING" id="623744.A0A553Q8E0"/>
<dbReference type="Proteomes" id="UP000316079">
    <property type="component" value="Unassembled WGS sequence"/>
</dbReference>
<dbReference type="InterPro" id="IPR013520">
    <property type="entry name" value="Ribonucl_H"/>
</dbReference>
<dbReference type="SUPFAM" id="SSF54928">
    <property type="entry name" value="RNA-binding domain, RBD"/>
    <property type="match status" value="1"/>
</dbReference>
<dbReference type="InterPro" id="IPR035979">
    <property type="entry name" value="RBD_domain_sf"/>
</dbReference>
<keyword evidence="2" id="KW-0378">Hydrolase</keyword>
<dbReference type="InterPro" id="IPR036397">
    <property type="entry name" value="RNaseH_sf"/>
</dbReference>
<protein>
    <recommendedName>
        <fullName evidence="6">RRM domain-containing protein</fullName>
    </recommendedName>
</protein>
<keyword evidence="4" id="KW-0694">RNA-binding</keyword>
<dbReference type="CDD" id="cd00590">
    <property type="entry name" value="RRM_SF"/>
    <property type="match status" value="2"/>
</dbReference>
<dbReference type="InterPro" id="IPR047021">
    <property type="entry name" value="REXO1/3/4-like"/>
</dbReference>
<dbReference type="SMART" id="SM00479">
    <property type="entry name" value="EXOIII"/>
    <property type="match status" value="1"/>
</dbReference>
<feature type="domain" description="RRM" evidence="6">
    <location>
        <begin position="643"/>
        <end position="733"/>
    </location>
</feature>